<evidence type="ECO:0000256" key="3">
    <source>
        <dbReference type="ARBA" id="ARBA00012856"/>
    </source>
</evidence>
<dbReference type="GO" id="GO:0004146">
    <property type="term" value="F:dihydrofolate reductase activity"/>
    <property type="evidence" value="ECO:0007669"/>
    <property type="project" value="UniProtKB-EC"/>
</dbReference>
<evidence type="ECO:0000313" key="11">
    <source>
        <dbReference type="EMBL" id="CAG9134218.1"/>
    </source>
</evidence>
<dbReference type="InterPro" id="IPR017925">
    <property type="entry name" value="DHFR_CS"/>
</dbReference>
<keyword evidence="6" id="KW-0560">Oxidoreductase</keyword>
<protein>
    <recommendedName>
        <fullName evidence="3">dihydrofolate reductase</fullName>
        <ecNumber evidence="3">1.5.1.3</ecNumber>
    </recommendedName>
</protein>
<dbReference type="Gene3D" id="3.40.430.10">
    <property type="entry name" value="Dihydrofolate Reductase, subunit A"/>
    <property type="match status" value="1"/>
</dbReference>
<dbReference type="GO" id="GO:0006730">
    <property type="term" value="P:one-carbon metabolic process"/>
    <property type="evidence" value="ECO:0007669"/>
    <property type="project" value="UniProtKB-KW"/>
</dbReference>
<dbReference type="GO" id="GO:0005739">
    <property type="term" value="C:mitochondrion"/>
    <property type="evidence" value="ECO:0007669"/>
    <property type="project" value="TreeGrafter"/>
</dbReference>
<evidence type="ECO:0000256" key="5">
    <source>
        <dbReference type="ARBA" id="ARBA00022857"/>
    </source>
</evidence>
<dbReference type="PANTHER" id="PTHR48069:SF3">
    <property type="entry name" value="DIHYDROFOLATE REDUCTASE"/>
    <property type="match status" value="1"/>
</dbReference>
<dbReference type="EMBL" id="CAJHNJ030000075">
    <property type="protein sequence ID" value="CAG9134218.1"/>
    <property type="molecule type" value="Genomic_DNA"/>
</dbReference>
<dbReference type="Proteomes" id="UP000653454">
    <property type="component" value="Unassembled WGS sequence"/>
</dbReference>
<gene>
    <name evidence="11" type="ORF">PLXY2_LOCUS12506</name>
</gene>
<dbReference type="PROSITE" id="PS00075">
    <property type="entry name" value="DHFR_1"/>
    <property type="match status" value="1"/>
</dbReference>
<keyword evidence="5" id="KW-0521">NADP</keyword>
<dbReference type="GO" id="GO:0046654">
    <property type="term" value="P:tetrahydrofolate biosynthetic process"/>
    <property type="evidence" value="ECO:0007669"/>
    <property type="project" value="InterPro"/>
</dbReference>
<evidence type="ECO:0000256" key="7">
    <source>
        <dbReference type="ARBA" id="ARBA00025067"/>
    </source>
</evidence>
<organism evidence="11 12">
    <name type="scientific">Plutella xylostella</name>
    <name type="common">Diamondback moth</name>
    <name type="synonym">Plutella maculipennis</name>
    <dbReference type="NCBI Taxonomy" id="51655"/>
    <lineage>
        <taxon>Eukaryota</taxon>
        <taxon>Metazoa</taxon>
        <taxon>Ecdysozoa</taxon>
        <taxon>Arthropoda</taxon>
        <taxon>Hexapoda</taxon>
        <taxon>Insecta</taxon>
        <taxon>Pterygota</taxon>
        <taxon>Neoptera</taxon>
        <taxon>Endopterygota</taxon>
        <taxon>Lepidoptera</taxon>
        <taxon>Glossata</taxon>
        <taxon>Ditrysia</taxon>
        <taxon>Yponomeutoidea</taxon>
        <taxon>Plutellidae</taxon>
        <taxon>Plutella</taxon>
    </lineage>
</organism>
<dbReference type="InterPro" id="IPR012259">
    <property type="entry name" value="DHFR"/>
</dbReference>
<comment type="caution">
    <text evidence="11">The sequence shown here is derived from an EMBL/GenBank/DDBJ whole genome shotgun (WGS) entry which is preliminary data.</text>
</comment>
<name>A0A8S4G5E9_PLUXY</name>
<dbReference type="PROSITE" id="PS51330">
    <property type="entry name" value="DHFR_2"/>
    <property type="match status" value="1"/>
</dbReference>
<dbReference type="CDD" id="cd00209">
    <property type="entry name" value="DHFR"/>
    <property type="match status" value="1"/>
</dbReference>
<feature type="domain" description="DHFR" evidence="10">
    <location>
        <begin position="5"/>
        <end position="184"/>
    </location>
</feature>
<comment type="similarity">
    <text evidence="2 9">Belongs to the dihydrofolate reductase family.</text>
</comment>
<evidence type="ECO:0000256" key="8">
    <source>
        <dbReference type="ARBA" id="ARBA00048873"/>
    </source>
</evidence>
<dbReference type="InterPro" id="IPR024072">
    <property type="entry name" value="DHFR-like_dom_sf"/>
</dbReference>
<evidence type="ECO:0000256" key="9">
    <source>
        <dbReference type="RuleBase" id="RU004474"/>
    </source>
</evidence>
<dbReference type="PANTHER" id="PTHR48069">
    <property type="entry name" value="DIHYDROFOLATE REDUCTASE"/>
    <property type="match status" value="1"/>
</dbReference>
<evidence type="ECO:0000256" key="2">
    <source>
        <dbReference type="ARBA" id="ARBA00009539"/>
    </source>
</evidence>
<evidence type="ECO:0000313" key="12">
    <source>
        <dbReference type="Proteomes" id="UP000653454"/>
    </source>
</evidence>
<dbReference type="AlphaFoldDB" id="A0A8S4G5E9"/>
<dbReference type="GO" id="GO:0046655">
    <property type="term" value="P:folic acid metabolic process"/>
    <property type="evidence" value="ECO:0007669"/>
    <property type="project" value="TreeGrafter"/>
</dbReference>
<dbReference type="SUPFAM" id="SSF53597">
    <property type="entry name" value="Dihydrofolate reductase-like"/>
    <property type="match status" value="1"/>
</dbReference>
<keyword evidence="4" id="KW-0554">One-carbon metabolism</keyword>
<dbReference type="FunFam" id="3.40.430.10:FF:000002">
    <property type="entry name" value="Dihydrofolate reductase"/>
    <property type="match status" value="1"/>
</dbReference>
<accession>A0A8S4G5E9</accession>
<comment type="function">
    <text evidence="7">Key enzyme in folate metabolism. Catalyzes an essential reaction for de novo glycine and purine synthesis, and for DNA precursor synthesis.</text>
</comment>
<keyword evidence="12" id="KW-1185">Reference proteome</keyword>
<dbReference type="GO" id="GO:0050661">
    <property type="term" value="F:NADP binding"/>
    <property type="evidence" value="ECO:0007669"/>
    <property type="project" value="InterPro"/>
</dbReference>
<dbReference type="Pfam" id="PF00186">
    <property type="entry name" value="DHFR_1"/>
    <property type="match status" value="1"/>
</dbReference>
<evidence type="ECO:0000259" key="10">
    <source>
        <dbReference type="PROSITE" id="PS51330"/>
    </source>
</evidence>
<dbReference type="InterPro" id="IPR001796">
    <property type="entry name" value="DHFR_dom"/>
</dbReference>
<evidence type="ECO:0000256" key="4">
    <source>
        <dbReference type="ARBA" id="ARBA00022563"/>
    </source>
</evidence>
<evidence type="ECO:0000256" key="1">
    <source>
        <dbReference type="ARBA" id="ARBA00004903"/>
    </source>
</evidence>
<dbReference type="GO" id="GO:0046452">
    <property type="term" value="P:dihydrofolate metabolic process"/>
    <property type="evidence" value="ECO:0007669"/>
    <property type="project" value="TreeGrafter"/>
</dbReference>
<comment type="catalytic activity">
    <reaction evidence="8">
        <text>(6S)-5,6,7,8-tetrahydrofolate + NADP(+) = 7,8-dihydrofolate + NADPH + H(+)</text>
        <dbReference type="Rhea" id="RHEA:15009"/>
        <dbReference type="ChEBI" id="CHEBI:15378"/>
        <dbReference type="ChEBI" id="CHEBI:57451"/>
        <dbReference type="ChEBI" id="CHEBI:57453"/>
        <dbReference type="ChEBI" id="CHEBI:57783"/>
        <dbReference type="ChEBI" id="CHEBI:58349"/>
        <dbReference type="EC" id="1.5.1.3"/>
    </reaction>
</comment>
<proteinExistence type="inferred from homology"/>
<evidence type="ECO:0000256" key="6">
    <source>
        <dbReference type="ARBA" id="ARBA00023002"/>
    </source>
</evidence>
<dbReference type="PRINTS" id="PR00070">
    <property type="entry name" value="DHFR"/>
</dbReference>
<reference evidence="11" key="1">
    <citation type="submission" date="2020-11" db="EMBL/GenBank/DDBJ databases">
        <authorList>
            <person name="Whiteford S."/>
        </authorList>
    </citation>
    <scope>NUCLEOTIDE SEQUENCE</scope>
</reference>
<comment type="pathway">
    <text evidence="1">Cofactor biosynthesis; tetrahydrofolate biosynthesis; 5,6,7,8-tetrahydrofolate from 7,8-dihydrofolate: step 1/1.</text>
</comment>
<sequence length="185" mass="21117">MCKTKLNLIAAACENMGIGANGALPWRLKKEMAYFSTMTIKVKDPSKVNAVIMGRRTWECIPPKYKPLSERVNIVLTHNVDVLKEKVPEGVIVVPSIDEAISYIEGREDIESTWVIGGSSIYQAAMEHPNCGKIYLTEIQRSFECDTFFPKIPQEVFKQVKEDEIPEEKQTEGDISYYFRVYKML</sequence>
<dbReference type="EC" id="1.5.1.3" evidence="3"/>